<protein>
    <submittedName>
        <fullName evidence="10">Laccase-24</fullName>
    </submittedName>
</protein>
<feature type="compositionally biased region" description="Basic and acidic residues" evidence="8">
    <location>
        <begin position="121"/>
        <end position="131"/>
    </location>
</feature>
<dbReference type="Gene3D" id="2.60.40.420">
    <property type="entry name" value="Cupredoxins - blue copper proteins"/>
    <property type="match status" value="1"/>
</dbReference>
<feature type="domain" description="Plastocyanin-like" evidence="9">
    <location>
        <begin position="185"/>
        <end position="294"/>
    </location>
</feature>
<keyword evidence="5" id="KW-0677">Repeat</keyword>
<sequence>MPATPNHTRPMFSSSPPATPPTSFSSPTPSCSVLHGGTSLHKRGRAELRQHNHHRRHRIRGRLTQINPNLPSSPRLQRHSDGSQVLHLPQITQTPQSPPHRRRIHVRHRRPRRRRLPGQRHVQDRREHEQRIVSLPLQNFPSSGPLRRRRRRNLHRRLPGHPADGLRLHEPDGTLNAGPLIVTEKVTKVKRVRFGATVEMVLQNTALVGIENHPIHLHGFNFYVLAQGFGNYNAKEDWRKFNLVDPQVRNTIPVPTGGWAVIRFVANNPGIWLMHCHLDVHLPWGLAMAFEVEDGPTIESKLPPPPVDLPRC</sequence>
<dbReference type="GO" id="GO:0005507">
    <property type="term" value="F:copper ion binding"/>
    <property type="evidence" value="ECO:0007669"/>
    <property type="project" value="InterPro"/>
</dbReference>
<reference evidence="10" key="2">
    <citation type="submission" date="2023-06" db="EMBL/GenBank/DDBJ databases">
        <authorList>
            <person name="Ma L."/>
            <person name="Liu K.-W."/>
            <person name="Li Z."/>
            <person name="Hsiao Y.-Y."/>
            <person name="Qi Y."/>
            <person name="Fu T."/>
            <person name="Tang G."/>
            <person name="Zhang D."/>
            <person name="Sun W.-H."/>
            <person name="Liu D.-K."/>
            <person name="Li Y."/>
            <person name="Chen G.-Z."/>
            <person name="Liu X.-D."/>
            <person name="Liao X.-Y."/>
            <person name="Jiang Y.-T."/>
            <person name="Yu X."/>
            <person name="Hao Y."/>
            <person name="Huang J."/>
            <person name="Zhao X.-W."/>
            <person name="Ke S."/>
            <person name="Chen Y.-Y."/>
            <person name="Wu W.-L."/>
            <person name="Hsu J.-L."/>
            <person name="Lin Y.-F."/>
            <person name="Huang M.-D."/>
            <person name="Li C.-Y."/>
            <person name="Huang L."/>
            <person name="Wang Z.-W."/>
            <person name="Zhao X."/>
            <person name="Zhong W.-Y."/>
            <person name="Peng D.-H."/>
            <person name="Ahmad S."/>
            <person name="Lan S."/>
            <person name="Zhang J.-S."/>
            <person name="Tsai W.-C."/>
            <person name="Van De Peer Y."/>
            <person name="Liu Z.-J."/>
        </authorList>
    </citation>
    <scope>NUCLEOTIDE SEQUENCE</scope>
    <source>
        <strain evidence="10">CP</strain>
        <tissue evidence="10">Leaves</tissue>
    </source>
</reference>
<dbReference type="GO" id="GO:0016491">
    <property type="term" value="F:oxidoreductase activity"/>
    <property type="evidence" value="ECO:0007669"/>
    <property type="project" value="UniProtKB-KW"/>
</dbReference>
<proteinExistence type="inferred from homology"/>
<dbReference type="InterPro" id="IPR033138">
    <property type="entry name" value="Cu_oxidase_CS"/>
</dbReference>
<dbReference type="InterPro" id="IPR008972">
    <property type="entry name" value="Cupredoxin"/>
</dbReference>
<dbReference type="PROSITE" id="PS00079">
    <property type="entry name" value="MULTICOPPER_OXIDASE1"/>
    <property type="match status" value="1"/>
</dbReference>
<evidence type="ECO:0000256" key="7">
    <source>
        <dbReference type="ARBA" id="ARBA00023008"/>
    </source>
</evidence>
<feature type="region of interest" description="Disordered" evidence="8">
    <location>
        <begin position="1"/>
        <end position="30"/>
    </location>
</feature>
<dbReference type="EMBL" id="JAUJYO010000003">
    <property type="protein sequence ID" value="KAK1320589.1"/>
    <property type="molecule type" value="Genomic_DNA"/>
</dbReference>
<comment type="similarity">
    <text evidence="2">Belongs to the multicopper oxidase family.</text>
</comment>
<evidence type="ECO:0000256" key="3">
    <source>
        <dbReference type="ARBA" id="ARBA00022525"/>
    </source>
</evidence>
<evidence type="ECO:0000259" key="9">
    <source>
        <dbReference type="Pfam" id="PF07731"/>
    </source>
</evidence>
<keyword evidence="11" id="KW-1185">Reference proteome</keyword>
<evidence type="ECO:0000256" key="1">
    <source>
        <dbReference type="ARBA" id="ARBA00004613"/>
    </source>
</evidence>
<evidence type="ECO:0000256" key="5">
    <source>
        <dbReference type="ARBA" id="ARBA00022737"/>
    </source>
</evidence>
<reference evidence="10" key="1">
    <citation type="journal article" date="2023" name="Nat. Commun.">
        <title>Diploid and tetraploid genomes of Acorus and the evolution of monocots.</title>
        <authorList>
            <person name="Ma L."/>
            <person name="Liu K.W."/>
            <person name="Li Z."/>
            <person name="Hsiao Y.Y."/>
            <person name="Qi Y."/>
            <person name="Fu T."/>
            <person name="Tang G.D."/>
            <person name="Zhang D."/>
            <person name="Sun W.H."/>
            <person name="Liu D.K."/>
            <person name="Li Y."/>
            <person name="Chen G.Z."/>
            <person name="Liu X.D."/>
            <person name="Liao X.Y."/>
            <person name="Jiang Y.T."/>
            <person name="Yu X."/>
            <person name="Hao Y."/>
            <person name="Huang J."/>
            <person name="Zhao X.W."/>
            <person name="Ke S."/>
            <person name="Chen Y.Y."/>
            <person name="Wu W.L."/>
            <person name="Hsu J.L."/>
            <person name="Lin Y.F."/>
            <person name="Huang M.D."/>
            <person name="Li C.Y."/>
            <person name="Huang L."/>
            <person name="Wang Z.W."/>
            <person name="Zhao X."/>
            <person name="Zhong W.Y."/>
            <person name="Peng D.H."/>
            <person name="Ahmad S."/>
            <person name="Lan S."/>
            <person name="Zhang J.S."/>
            <person name="Tsai W.C."/>
            <person name="Van de Peer Y."/>
            <person name="Liu Z.J."/>
        </authorList>
    </citation>
    <scope>NUCLEOTIDE SEQUENCE</scope>
    <source>
        <strain evidence="10">CP</strain>
    </source>
</reference>
<keyword evidence="6" id="KW-0560">Oxidoreductase</keyword>
<evidence type="ECO:0000313" key="10">
    <source>
        <dbReference type="EMBL" id="KAK1320589.1"/>
    </source>
</evidence>
<evidence type="ECO:0000256" key="8">
    <source>
        <dbReference type="SAM" id="MobiDB-lite"/>
    </source>
</evidence>
<organism evidence="10 11">
    <name type="scientific">Acorus calamus</name>
    <name type="common">Sweet flag</name>
    <dbReference type="NCBI Taxonomy" id="4465"/>
    <lineage>
        <taxon>Eukaryota</taxon>
        <taxon>Viridiplantae</taxon>
        <taxon>Streptophyta</taxon>
        <taxon>Embryophyta</taxon>
        <taxon>Tracheophyta</taxon>
        <taxon>Spermatophyta</taxon>
        <taxon>Magnoliopsida</taxon>
        <taxon>Liliopsida</taxon>
        <taxon>Acoraceae</taxon>
        <taxon>Acorus</taxon>
    </lineage>
</organism>
<feature type="compositionally biased region" description="Basic residues" evidence="8">
    <location>
        <begin position="99"/>
        <end position="118"/>
    </location>
</feature>
<evidence type="ECO:0000256" key="2">
    <source>
        <dbReference type="ARBA" id="ARBA00010609"/>
    </source>
</evidence>
<feature type="compositionally biased region" description="Polar residues" evidence="8">
    <location>
        <begin position="64"/>
        <end position="75"/>
    </location>
</feature>
<feature type="compositionally biased region" description="Basic residues" evidence="8">
    <location>
        <begin position="51"/>
        <end position="61"/>
    </location>
</feature>
<dbReference type="InterPro" id="IPR045087">
    <property type="entry name" value="Cu-oxidase_fam"/>
</dbReference>
<dbReference type="GO" id="GO:0005576">
    <property type="term" value="C:extracellular region"/>
    <property type="evidence" value="ECO:0007669"/>
    <property type="project" value="UniProtKB-SubCell"/>
</dbReference>
<feature type="compositionally biased region" description="Low complexity" evidence="8">
    <location>
        <begin position="10"/>
        <end position="30"/>
    </location>
</feature>
<dbReference type="PANTHER" id="PTHR11709">
    <property type="entry name" value="MULTI-COPPER OXIDASE"/>
    <property type="match status" value="1"/>
</dbReference>
<keyword evidence="4" id="KW-0479">Metal-binding</keyword>
<keyword evidence="3" id="KW-0964">Secreted</keyword>
<evidence type="ECO:0000313" key="11">
    <source>
        <dbReference type="Proteomes" id="UP001180020"/>
    </source>
</evidence>
<gene>
    <name evidence="10" type="primary">LAC24</name>
    <name evidence="10" type="ORF">QJS10_CPA03g01807</name>
</gene>
<dbReference type="PANTHER" id="PTHR11709:SF9">
    <property type="entry name" value="LACCASE-7"/>
    <property type="match status" value="1"/>
</dbReference>
<feature type="region of interest" description="Disordered" evidence="8">
    <location>
        <begin position="50"/>
        <end position="148"/>
    </location>
</feature>
<dbReference type="PROSITE" id="PS00080">
    <property type="entry name" value="MULTICOPPER_OXIDASE2"/>
    <property type="match status" value="1"/>
</dbReference>
<dbReference type="InterPro" id="IPR011706">
    <property type="entry name" value="Cu-oxidase_C"/>
</dbReference>
<dbReference type="InterPro" id="IPR002355">
    <property type="entry name" value="Cu_oxidase_Cu_BS"/>
</dbReference>
<dbReference type="Proteomes" id="UP001180020">
    <property type="component" value="Unassembled WGS sequence"/>
</dbReference>
<dbReference type="SUPFAM" id="SSF49503">
    <property type="entry name" value="Cupredoxins"/>
    <property type="match status" value="1"/>
</dbReference>
<dbReference type="AlphaFoldDB" id="A0AAV9F5T2"/>
<keyword evidence="7" id="KW-0186">Copper</keyword>
<comment type="subcellular location">
    <subcellularLocation>
        <location evidence="1">Secreted</location>
    </subcellularLocation>
</comment>
<comment type="caution">
    <text evidence="10">The sequence shown here is derived from an EMBL/GenBank/DDBJ whole genome shotgun (WGS) entry which is preliminary data.</text>
</comment>
<evidence type="ECO:0000256" key="6">
    <source>
        <dbReference type="ARBA" id="ARBA00023002"/>
    </source>
</evidence>
<evidence type="ECO:0000256" key="4">
    <source>
        <dbReference type="ARBA" id="ARBA00022723"/>
    </source>
</evidence>
<dbReference type="Pfam" id="PF07731">
    <property type="entry name" value="Cu-oxidase_2"/>
    <property type="match status" value="1"/>
</dbReference>
<name>A0AAV9F5T2_ACOCL</name>
<accession>A0AAV9F5T2</accession>